<sequence>LLRVISALATGARVAKILFWVSTFLCALIVLGVLPELAKEIIETWKWAKMSLVLKNKSRSLSALKDPNRPLIDLESPPEGMKGGLNEEEQKGAKGSKQLLEVEKESDRAHGQSIEDSGEMLERKNPPEGIERIAEKEGEGNDSVPPDAMRGSEGSRERVSQPIAAAKG</sequence>
<evidence type="ECO:0000256" key="2">
    <source>
        <dbReference type="SAM" id="Phobius"/>
    </source>
</evidence>
<keyword evidence="2" id="KW-1133">Transmembrane helix</keyword>
<dbReference type="VEuPathDB" id="CryptoDB:Cvel_30898"/>
<dbReference type="EMBL" id="CDMZ01003660">
    <property type="protein sequence ID" value="CEM47160.1"/>
    <property type="molecule type" value="Genomic_DNA"/>
</dbReference>
<gene>
    <name evidence="3" type="ORF">Cvel_30898</name>
</gene>
<protein>
    <submittedName>
        <fullName evidence="3">Uncharacterized protein</fullName>
    </submittedName>
</protein>
<feature type="non-terminal residue" evidence="3">
    <location>
        <position position="1"/>
    </location>
</feature>
<proteinExistence type="predicted"/>
<feature type="transmembrane region" description="Helical" evidence="2">
    <location>
        <begin position="17"/>
        <end position="38"/>
    </location>
</feature>
<accession>A0A0G4HRY8</accession>
<evidence type="ECO:0000313" key="3">
    <source>
        <dbReference type="EMBL" id="CEM47160.1"/>
    </source>
</evidence>
<feature type="compositionally biased region" description="Basic and acidic residues" evidence="1">
    <location>
        <begin position="120"/>
        <end position="139"/>
    </location>
</feature>
<feature type="compositionally biased region" description="Basic and acidic residues" evidence="1">
    <location>
        <begin position="100"/>
        <end position="110"/>
    </location>
</feature>
<organism evidence="3">
    <name type="scientific">Chromera velia CCMP2878</name>
    <dbReference type="NCBI Taxonomy" id="1169474"/>
    <lineage>
        <taxon>Eukaryota</taxon>
        <taxon>Sar</taxon>
        <taxon>Alveolata</taxon>
        <taxon>Colpodellida</taxon>
        <taxon>Chromeraceae</taxon>
        <taxon>Chromera</taxon>
    </lineage>
</organism>
<reference evidence="3" key="1">
    <citation type="submission" date="2014-11" db="EMBL/GenBank/DDBJ databases">
        <authorList>
            <person name="Otto D Thomas"/>
            <person name="Naeem Raeece"/>
        </authorList>
    </citation>
    <scope>NUCLEOTIDE SEQUENCE</scope>
</reference>
<keyword evidence="2" id="KW-0812">Transmembrane</keyword>
<feature type="region of interest" description="Disordered" evidence="1">
    <location>
        <begin position="63"/>
        <end position="168"/>
    </location>
</feature>
<dbReference type="AlphaFoldDB" id="A0A0G4HRY8"/>
<name>A0A0G4HRY8_9ALVE</name>
<keyword evidence="2" id="KW-0472">Membrane</keyword>
<evidence type="ECO:0000256" key="1">
    <source>
        <dbReference type="SAM" id="MobiDB-lite"/>
    </source>
</evidence>